<name>A0A167QUE0_PHYB8</name>
<reference evidence="3" key="1">
    <citation type="submission" date="2015-06" db="EMBL/GenBank/DDBJ databases">
        <title>Expansion of signal transduction pathways in fungi by whole-genome duplication.</title>
        <authorList>
            <consortium name="DOE Joint Genome Institute"/>
            <person name="Corrochano L.M."/>
            <person name="Kuo A."/>
            <person name="Marcet-Houben M."/>
            <person name="Polaino S."/>
            <person name="Salamov A."/>
            <person name="Villalobos J.M."/>
            <person name="Alvarez M.I."/>
            <person name="Avalos J."/>
            <person name="Benito E.P."/>
            <person name="Benoit I."/>
            <person name="Burger G."/>
            <person name="Camino L.P."/>
            <person name="Canovas D."/>
            <person name="Cerda-Olmedo E."/>
            <person name="Cheng J.-F."/>
            <person name="Dominguez A."/>
            <person name="Elias M."/>
            <person name="Eslava A.P."/>
            <person name="Glaser F."/>
            <person name="Grimwood J."/>
            <person name="Gutierrez G."/>
            <person name="Heitman J."/>
            <person name="Henrissat B."/>
            <person name="Iturriaga E.A."/>
            <person name="Lang B.F."/>
            <person name="Lavin J.L."/>
            <person name="Lee S."/>
            <person name="Li W."/>
            <person name="Lindquist E."/>
            <person name="Lopez-Garcia S."/>
            <person name="Luque E.M."/>
            <person name="Marcos A.T."/>
            <person name="Martin J."/>
            <person name="McCluskey K."/>
            <person name="Medina H.R."/>
            <person name="Miralles-Duran A."/>
            <person name="Miyazaki A."/>
            <person name="Munoz-Torres E."/>
            <person name="Oguiza J.A."/>
            <person name="Ohm R."/>
            <person name="Olmedo M."/>
            <person name="Orejas M."/>
            <person name="Ortiz-Castellanos L."/>
            <person name="Pisabarro A.G."/>
            <person name="Rodriguez-Romero J."/>
            <person name="Ruiz-Herrera J."/>
            <person name="Ruiz-Vazquez R."/>
            <person name="Sanz C."/>
            <person name="Schackwitz W."/>
            <person name="Schmutz J."/>
            <person name="Shahriari M."/>
            <person name="Shelest E."/>
            <person name="Silva-Franco F."/>
            <person name="Soanes D."/>
            <person name="Syed K."/>
            <person name="Tagua V.G."/>
            <person name="Talbot N.J."/>
            <person name="Thon M."/>
            <person name="De vries R.P."/>
            <person name="Wiebenga A."/>
            <person name="Yadav J.S."/>
            <person name="Braun E.L."/>
            <person name="Baker S."/>
            <person name="Garre V."/>
            <person name="Horwitz B."/>
            <person name="Torres-Martinez S."/>
            <person name="Idnurm A."/>
            <person name="Herrera-Estrella A."/>
            <person name="Gabaldon T."/>
            <person name="Grigoriev I.V."/>
        </authorList>
    </citation>
    <scope>NUCLEOTIDE SEQUENCE [LARGE SCALE GENOMIC DNA]</scope>
    <source>
        <strain evidence="3">NRRL 1555(-)</strain>
    </source>
</reference>
<dbReference type="InterPro" id="IPR036691">
    <property type="entry name" value="Endo/exonu/phosph_ase_sf"/>
</dbReference>
<dbReference type="VEuPathDB" id="FungiDB:PHYBLDRAFT_160937"/>
<dbReference type="Gene3D" id="3.60.10.10">
    <property type="entry name" value="Endonuclease/exonuclease/phosphatase"/>
    <property type="match status" value="1"/>
</dbReference>
<dbReference type="InterPro" id="IPR005135">
    <property type="entry name" value="Endo/exonuclease/phosphatase"/>
</dbReference>
<sequence length="752" mass="84670">MSNLNIGLWNANGLQPRAIHDTLQHCQSLHMLFITETWLLSPSRLLTSWSQIHLYGSLVAGTYRGSMGVSVLISPHCPYAVTQIPMPSKYVLAVKIGSLRIVCLYLPPTMPTHDVLHVLSSIPLTHDTILCGDFNARLGSVTGDYASNSRGLALCSWIEERSLSVVNADLTPCIPTYISFRNNYEISSIIDLFITNMPLINPSLHIATDLFLGSDHCLLSLSFTYDLQHSTNMPPLLRKTWNLSHLNEPDVHALYAHTFNQNSISLLSTLQDIVQNPPLTRPNIDAITDEFISLIYDSLNSSIGHRLSHPKHWKSFWNVALQTAANRRNQCYKKWRLAIGIDKVVWWTKHKHAQAEFRSHIQQAKRQSWHIFCQSMERDFSKATSKINGHILPATQPLAPMTTSNSVPFASDDSPFISPIVEEFMQFMPNRKASGPEHIRAEMLKPFAGNGHMFQSIATHRRSGTLATMATLNSVGACRSGFSLLLSSQLYKTFVRPKFEYGLVISTLLKQDIKVLESIQDKCLRMIVGGHATSSTTVLKHIWNLSSMKFRANALMAKFCIRSRFLPAQCLLSLLHRHHTVYSSLVSLGKTHLLSNLPPTLKLRSPSAVKNHFESIREAGFATFLQSNTQVLIQACRPVLGVDPILFLPASRVERGRLIRWRMGWLPGKPKECSCGSDHTSRRHLLDCPLVPVALFEQLSQPDQDQIHRIDFAITSLPLSSQEPRPAYWMPLLTILWHIDIICNPDGDYSHD</sequence>
<dbReference type="OrthoDB" id="2284923at2759"/>
<accession>A0A167QUE0</accession>
<dbReference type="EMBL" id="KV440971">
    <property type="protein sequence ID" value="OAD80290.1"/>
    <property type="molecule type" value="Genomic_DNA"/>
</dbReference>
<dbReference type="GeneID" id="28995224"/>
<protein>
    <recommendedName>
        <fullName evidence="1">Endonuclease/exonuclease/phosphatase domain-containing protein</fullName>
    </recommendedName>
</protein>
<feature type="domain" description="Endonuclease/exonuclease/phosphatase" evidence="1">
    <location>
        <begin position="100"/>
        <end position="217"/>
    </location>
</feature>
<evidence type="ECO:0000313" key="3">
    <source>
        <dbReference type="Proteomes" id="UP000077315"/>
    </source>
</evidence>
<proteinExistence type="predicted"/>
<organism evidence="2 3">
    <name type="scientific">Phycomyces blakesleeanus (strain ATCC 8743b / DSM 1359 / FGSC 10004 / NBRC 33097 / NRRL 1555)</name>
    <dbReference type="NCBI Taxonomy" id="763407"/>
    <lineage>
        <taxon>Eukaryota</taxon>
        <taxon>Fungi</taxon>
        <taxon>Fungi incertae sedis</taxon>
        <taxon>Mucoromycota</taxon>
        <taxon>Mucoromycotina</taxon>
        <taxon>Mucoromycetes</taxon>
        <taxon>Mucorales</taxon>
        <taxon>Phycomycetaceae</taxon>
        <taxon>Phycomyces</taxon>
    </lineage>
</organism>
<dbReference type="GO" id="GO:0003824">
    <property type="term" value="F:catalytic activity"/>
    <property type="evidence" value="ECO:0007669"/>
    <property type="project" value="InterPro"/>
</dbReference>
<dbReference type="Proteomes" id="UP000077315">
    <property type="component" value="Unassembled WGS sequence"/>
</dbReference>
<dbReference type="STRING" id="763407.A0A167QUE0"/>
<keyword evidence="3" id="KW-1185">Reference proteome</keyword>
<evidence type="ECO:0000259" key="1">
    <source>
        <dbReference type="Pfam" id="PF14529"/>
    </source>
</evidence>
<evidence type="ECO:0000313" key="2">
    <source>
        <dbReference type="EMBL" id="OAD80290.1"/>
    </source>
</evidence>
<gene>
    <name evidence="2" type="ORF">PHYBLDRAFT_160937</name>
</gene>
<dbReference type="InParanoid" id="A0A167QUE0"/>
<dbReference type="RefSeq" id="XP_018298330.1">
    <property type="nucleotide sequence ID" value="XM_018434318.1"/>
</dbReference>
<dbReference type="SUPFAM" id="SSF56219">
    <property type="entry name" value="DNase I-like"/>
    <property type="match status" value="1"/>
</dbReference>
<dbReference type="AlphaFoldDB" id="A0A167QUE0"/>
<dbReference type="Pfam" id="PF14529">
    <property type="entry name" value="Exo_endo_phos_2"/>
    <property type="match status" value="1"/>
</dbReference>